<dbReference type="Pfam" id="PF02687">
    <property type="entry name" value="FtsX"/>
    <property type="match status" value="2"/>
</dbReference>
<comment type="subcellular location">
    <subcellularLocation>
        <location evidence="1">Cell membrane</location>
        <topology evidence="1">Multi-pass membrane protein</topology>
    </subcellularLocation>
</comment>
<accession>A0ABT1EA91</accession>
<keyword evidence="11" id="KW-1185">Reference proteome</keyword>
<feature type="transmembrane region" description="Helical" evidence="7">
    <location>
        <begin position="578"/>
        <end position="608"/>
    </location>
</feature>
<dbReference type="PANTHER" id="PTHR30287">
    <property type="entry name" value="MEMBRANE COMPONENT OF PREDICTED ABC SUPERFAMILY METABOLITE UPTAKE TRANSPORTER"/>
    <property type="match status" value="1"/>
</dbReference>
<dbReference type="InterPro" id="IPR003838">
    <property type="entry name" value="ABC3_permease_C"/>
</dbReference>
<feature type="coiled-coil region" evidence="6">
    <location>
        <begin position="403"/>
        <end position="507"/>
    </location>
</feature>
<feature type="domain" description="ABC3 transporter permease C-terminal" evidence="8">
    <location>
        <begin position="936"/>
        <end position="1053"/>
    </location>
</feature>
<comment type="caution">
    <text evidence="10">The sequence shown here is derived from an EMBL/GenBank/DDBJ whole genome shotgun (WGS) entry which is preliminary data.</text>
</comment>
<evidence type="ECO:0000256" key="6">
    <source>
        <dbReference type="SAM" id="Coils"/>
    </source>
</evidence>
<keyword evidence="2" id="KW-1003">Cell membrane</keyword>
<evidence type="ECO:0000313" key="10">
    <source>
        <dbReference type="EMBL" id="MCP1102723.1"/>
    </source>
</evidence>
<evidence type="ECO:0000313" key="11">
    <source>
        <dbReference type="Proteomes" id="UP001523566"/>
    </source>
</evidence>
<feature type="transmembrane region" description="Helical" evidence="7">
    <location>
        <begin position="628"/>
        <end position="651"/>
    </location>
</feature>
<evidence type="ECO:0000259" key="9">
    <source>
        <dbReference type="Pfam" id="PF12704"/>
    </source>
</evidence>
<evidence type="ECO:0000256" key="2">
    <source>
        <dbReference type="ARBA" id="ARBA00022475"/>
    </source>
</evidence>
<feature type="transmembrane region" description="Helical" evidence="7">
    <location>
        <begin position="703"/>
        <end position="723"/>
    </location>
</feature>
<feature type="transmembrane region" description="Helical" evidence="7">
    <location>
        <begin position="932"/>
        <end position="952"/>
    </location>
</feature>
<feature type="transmembrane region" description="Helical" evidence="7">
    <location>
        <begin position="536"/>
        <end position="557"/>
    </location>
</feature>
<evidence type="ECO:0000259" key="8">
    <source>
        <dbReference type="Pfam" id="PF02687"/>
    </source>
</evidence>
<evidence type="ECO:0000256" key="7">
    <source>
        <dbReference type="SAM" id="Phobius"/>
    </source>
</evidence>
<dbReference type="EMBL" id="JAMZFW010000013">
    <property type="protein sequence ID" value="MCP1102723.1"/>
    <property type="molecule type" value="Genomic_DNA"/>
</dbReference>
<dbReference type="InterPro" id="IPR025857">
    <property type="entry name" value="MacB_PCD"/>
</dbReference>
<protein>
    <submittedName>
        <fullName evidence="10">FtsX-like permease family protein</fullName>
    </submittedName>
</protein>
<keyword evidence="5 7" id="KW-0472">Membrane</keyword>
<keyword evidence="6" id="KW-0175">Coiled coil</keyword>
<feature type="transmembrane region" description="Helical" evidence="7">
    <location>
        <begin position="1027"/>
        <end position="1047"/>
    </location>
</feature>
<evidence type="ECO:0000256" key="1">
    <source>
        <dbReference type="ARBA" id="ARBA00004651"/>
    </source>
</evidence>
<dbReference type="Proteomes" id="UP001523566">
    <property type="component" value="Unassembled WGS sequence"/>
</dbReference>
<feature type="domain" description="MacB-like periplasmic core" evidence="9">
    <location>
        <begin position="707"/>
        <end position="904"/>
    </location>
</feature>
<dbReference type="Pfam" id="PF12704">
    <property type="entry name" value="MacB_PCD"/>
    <property type="match status" value="1"/>
</dbReference>
<name>A0ABT1EA91_9FIRM</name>
<evidence type="ECO:0000256" key="3">
    <source>
        <dbReference type="ARBA" id="ARBA00022692"/>
    </source>
</evidence>
<organism evidence="10 11">
    <name type="scientific">Aequitasia blattaphilus</name>
    <dbReference type="NCBI Taxonomy" id="2949332"/>
    <lineage>
        <taxon>Bacteria</taxon>
        <taxon>Bacillati</taxon>
        <taxon>Bacillota</taxon>
        <taxon>Clostridia</taxon>
        <taxon>Lachnospirales</taxon>
        <taxon>Lachnospiraceae</taxon>
        <taxon>Aequitasia</taxon>
    </lineage>
</organism>
<dbReference type="RefSeq" id="WP_262066509.1">
    <property type="nucleotide sequence ID" value="NZ_JAMXOD010000013.1"/>
</dbReference>
<feature type="transmembrane region" description="Helical" evidence="7">
    <location>
        <begin position="985"/>
        <end position="1007"/>
    </location>
</feature>
<sequence>MKTKASRKNFFMAIKKSPGRFLSILFIVALGTSFFSGVRASEPDMRVTADTYYDRSDLGDIKAYSTYGVTEDEVKKFSEIEGIKEAEGRYAMDFLSSKGDKQYVLHIFSLLPTMNQIEVKEGKLPQKEGECLVDSSMNYKIGDKIHLSLEGKEKVLDSLKTDELTVVGVGDSPEYISFNRGNTTIGTGVIQGFCVVAQETFDMEAFTEVYLQVEGAKDEMAYTDAYDDLIDDKIDSLEKDTKEFGKERYQEIQDEAIKTLEKEEKKANKEIAKARTELEDGAKALADGKKEIEDGEAALNAAKAELAAKEAELNDGINQYNDGRNALNEGIAEYERGREEYEATRQASEPLLAQGEVELRAARDELDRLWNTYQQLVDAGQTQEAEVLKGEAEKGEESYQIEAEKINQGRKQLEDANLALEAAAAEIQDNAAMLNETSLILEDGKAQLEAGKVELGTQEKVLQDAKATLEEKEKELLDGTEKLEKEEKKAKNEIKKAKKEIEDLKEPKWYVEDRSVFPDYTGYGDNAIRIGKIGRVFPAIFFLVAALVSLTTMTRLVEEERTQIGTFKALGYSRGAIAFKYIGYALLATVSGSIFGVLIGEKIFPYIIIHAYKMMYQTLPDVIVPYNLYLGVYATVIAVFSTLLATGFSCYKELREKPAILMRPPAPKKGTRVFLERVTFIWKRLNFTWKSTIRNLLRYKKRFFMTVFGIGACMALLMTGFGLRDSIFDITKIQYSDIQLFDGQGIYKDDTTKEERDELHDLMKEEGNIKESMDAYLKNIELKNGKEKWETYLFVPENLEEITHYVHFRNRVTHKEYQLDKDTVILTEKAAKELGVQVGDTVTIKGVDGELKVGNIAENYLGHYIYCSPTLYQKLYNEEPTYNTLLFTAKTKDVKDIEKTGQRLLEEDPLLSIRYTKDMGKEMDHMLESLDLVIVVLITAAALLAFVVLYNLNTINISERRRELATIKVLGFYDMEVGAYVYRENIILTIVGILAGIGIGIFLHQYIVQTAEVEYVMFGRRMKAASYIYSILFTFAFSFFVNFVMFFKLRKIDMVESLKSNE</sequence>
<gene>
    <name evidence="10" type="ORF">NK125_09870</name>
</gene>
<dbReference type="PANTHER" id="PTHR30287:SF1">
    <property type="entry name" value="INNER MEMBRANE PROTEIN"/>
    <property type="match status" value="1"/>
</dbReference>
<evidence type="ECO:0000256" key="4">
    <source>
        <dbReference type="ARBA" id="ARBA00022989"/>
    </source>
</evidence>
<reference evidence="10 11" key="1">
    <citation type="journal article" date="2022" name="Genome Biol. Evol.">
        <title>Host diet, physiology and behaviors set the stage for Lachnospiraceae cladogenesis.</title>
        <authorList>
            <person name="Vera-Ponce De Leon A."/>
            <person name="Schneider M."/>
            <person name="Jahnes B.C."/>
            <person name="Sadowski V."/>
            <person name="Camuy-Velez L.A."/>
            <person name="Duan J."/>
            <person name="Sabree Z.L."/>
        </authorList>
    </citation>
    <scope>NUCLEOTIDE SEQUENCE [LARGE SCALE GENOMIC DNA]</scope>
    <source>
        <strain evidence="10 11">PAL113</strain>
    </source>
</reference>
<proteinExistence type="predicted"/>
<feature type="domain" description="ABC3 transporter permease C-terminal" evidence="8">
    <location>
        <begin position="536"/>
        <end position="646"/>
    </location>
</feature>
<feature type="coiled-coil region" evidence="6">
    <location>
        <begin position="246"/>
        <end position="344"/>
    </location>
</feature>
<keyword evidence="3 7" id="KW-0812">Transmembrane</keyword>
<evidence type="ECO:0000256" key="5">
    <source>
        <dbReference type="ARBA" id="ARBA00023136"/>
    </source>
</evidence>
<dbReference type="InterPro" id="IPR038766">
    <property type="entry name" value="Membrane_comp_ABC_pdt"/>
</dbReference>
<keyword evidence="4 7" id="KW-1133">Transmembrane helix</keyword>